<dbReference type="AlphaFoldDB" id="A0A428Q234"/>
<comment type="caution">
    <text evidence="2">The sequence shown here is derived from an EMBL/GenBank/DDBJ whole genome shotgun (WGS) entry which is preliminary data.</text>
</comment>
<evidence type="ECO:0000313" key="2">
    <source>
        <dbReference type="EMBL" id="RSL59375.1"/>
    </source>
</evidence>
<organism evidence="2 3">
    <name type="scientific">Fusarium duplospermum</name>
    <dbReference type="NCBI Taxonomy" id="1325734"/>
    <lineage>
        <taxon>Eukaryota</taxon>
        <taxon>Fungi</taxon>
        <taxon>Dikarya</taxon>
        <taxon>Ascomycota</taxon>
        <taxon>Pezizomycotina</taxon>
        <taxon>Sordariomycetes</taxon>
        <taxon>Hypocreomycetidae</taxon>
        <taxon>Hypocreales</taxon>
        <taxon>Nectriaceae</taxon>
        <taxon>Fusarium</taxon>
        <taxon>Fusarium solani species complex</taxon>
    </lineage>
</organism>
<dbReference type="EMBL" id="NKCI01000066">
    <property type="protein sequence ID" value="RSL59375.1"/>
    <property type="molecule type" value="Genomic_DNA"/>
</dbReference>
<dbReference type="Gene3D" id="3.40.50.1820">
    <property type="entry name" value="alpha/beta hydrolase"/>
    <property type="match status" value="2"/>
</dbReference>
<dbReference type="PIRSF" id="PIRSF029171">
    <property type="entry name" value="Esterase_LipA"/>
    <property type="match status" value="1"/>
</dbReference>
<feature type="signal peptide" evidence="1">
    <location>
        <begin position="1"/>
        <end position="21"/>
    </location>
</feature>
<proteinExistence type="inferred from homology"/>
<name>A0A428Q234_9HYPO</name>
<comment type="similarity">
    <text evidence="1">Belongs to the AB hydrolase superfamily. Lipase family.</text>
</comment>
<reference evidence="2 3" key="1">
    <citation type="submission" date="2017-06" db="EMBL/GenBank/DDBJ databases">
        <title>Comparative genomic analysis of Ambrosia Fusariam Clade fungi.</title>
        <authorList>
            <person name="Stajich J.E."/>
            <person name="Carrillo J."/>
            <person name="Kijimoto T."/>
            <person name="Eskalen A."/>
            <person name="O'Donnell K."/>
            <person name="Kasson M."/>
        </authorList>
    </citation>
    <scope>NUCLEOTIDE SEQUENCE [LARGE SCALE GENOMIC DNA]</scope>
    <source>
        <strain evidence="2 3">NRRL62584</strain>
    </source>
</reference>
<dbReference type="GO" id="GO:0016042">
    <property type="term" value="P:lipid catabolic process"/>
    <property type="evidence" value="ECO:0007669"/>
    <property type="project" value="UniProtKB-UniRule"/>
</dbReference>
<dbReference type="STRING" id="1325734.A0A428Q234"/>
<protein>
    <recommendedName>
        <fullName evidence="4">Serine aminopeptidase S33 domain-containing protein</fullName>
    </recommendedName>
</protein>
<keyword evidence="3" id="KW-1185">Reference proteome</keyword>
<dbReference type="InterPro" id="IPR005152">
    <property type="entry name" value="Lipase_secreted"/>
</dbReference>
<dbReference type="PANTHER" id="PTHR34853:SF1">
    <property type="entry name" value="LIPASE 5"/>
    <property type="match status" value="1"/>
</dbReference>
<dbReference type="GO" id="GO:0004806">
    <property type="term" value="F:triacylglycerol lipase activity"/>
    <property type="evidence" value="ECO:0007669"/>
    <property type="project" value="UniProtKB-UniRule"/>
</dbReference>
<feature type="chain" id="PRO_5018824572" description="Serine aminopeptidase S33 domain-containing protein" evidence="1">
    <location>
        <begin position="22"/>
        <end position="406"/>
    </location>
</feature>
<evidence type="ECO:0000313" key="3">
    <source>
        <dbReference type="Proteomes" id="UP000288168"/>
    </source>
</evidence>
<sequence length="406" mass="45175">MRLFSYVLSLAAVFAPKLALAAPQRSQCDTDCLLKFRQAWTVDSAAWVNTNVTKDDFFANPSNLSDYKLGDLVKWEDITRDDAFQLWTIPAGMSLSRFFYISEDIDGKPIPATAFALLPYHNPLGEKPLRTVVWAHGTAGGTRQCAPSNHKTLYYNWEAPFAIANQGYAVIAPDYAGQGSDIPQGFMYESGALHAADVGHGLQAARKALGKAISNEWVVIGHIGDVVSIYLFQSICRLVPSIRFEDYASDIVAHRIVLADQACLTADSALFGGLTVDELYKNTSWLTHPDVVDWQKRYNGVGTHKLTAPMLVIQGENDTLTYTEELEEDFDKTCQEYPESRVEMLLYPGLDHDPLFQASLPDYLAWIKARFDGEEAQSGCRKRTVKPANSRSSITQLDWEAMVQLG</sequence>
<evidence type="ECO:0000256" key="1">
    <source>
        <dbReference type="PIRNR" id="PIRNR029171"/>
    </source>
</evidence>
<dbReference type="Proteomes" id="UP000288168">
    <property type="component" value="Unassembled WGS sequence"/>
</dbReference>
<dbReference type="PANTHER" id="PTHR34853">
    <property type="match status" value="1"/>
</dbReference>
<evidence type="ECO:0008006" key="4">
    <source>
        <dbReference type="Google" id="ProtNLM"/>
    </source>
</evidence>
<dbReference type="OrthoDB" id="5382058at2759"/>
<dbReference type="SUPFAM" id="SSF53474">
    <property type="entry name" value="alpha/beta-Hydrolases"/>
    <property type="match status" value="1"/>
</dbReference>
<gene>
    <name evidence="2" type="ORF">CEP54_007310</name>
</gene>
<keyword evidence="1" id="KW-0732">Signal</keyword>
<dbReference type="InterPro" id="IPR029058">
    <property type="entry name" value="AB_hydrolase_fold"/>
</dbReference>
<accession>A0A428Q234</accession>